<accession>A0ABU9U9V0</accession>
<reference evidence="1 2" key="1">
    <citation type="submission" date="2024-03" db="EMBL/GenBank/DDBJ databases">
        <title>Ignisphaera cupida sp. nov., a hyperthermophilic hydrolytic archaeon from a hot spring of Kamchatka, and proposal of Ignisphaeraceae fam. nov.</title>
        <authorList>
            <person name="Podosokorskaya O.A."/>
            <person name="Elcheninov A.G."/>
            <person name="Maltseva A.I."/>
            <person name="Zayulina K.S."/>
            <person name="Novikov A."/>
            <person name="Merkel A.Y."/>
        </authorList>
    </citation>
    <scope>NUCLEOTIDE SEQUENCE [LARGE SCALE GENOMIC DNA]</scope>
    <source>
        <strain evidence="1 2">38H-sp</strain>
    </source>
</reference>
<evidence type="ECO:0000313" key="1">
    <source>
        <dbReference type="EMBL" id="MEM5947438.1"/>
    </source>
</evidence>
<protein>
    <submittedName>
        <fullName evidence="1">DUF6657 family protein</fullName>
    </submittedName>
</protein>
<keyword evidence="2" id="KW-1185">Reference proteome</keyword>
<dbReference type="InterPro" id="IPR046598">
    <property type="entry name" value="DUF6657"/>
</dbReference>
<dbReference type="Proteomes" id="UP001466331">
    <property type="component" value="Unassembled WGS sequence"/>
</dbReference>
<dbReference type="EMBL" id="JBCHKQ010000001">
    <property type="protein sequence ID" value="MEM5947438.1"/>
    <property type="molecule type" value="Genomic_DNA"/>
</dbReference>
<evidence type="ECO:0000313" key="2">
    <source>
        <dbReference type="Proteomes" id="UP001466331"/>
    </source>
</evidence>
<dbReference type="Pfam" id="PF20362">
    <property type="entry name" value="DUF6657"/>
    <property type="match status" value="1"/>
</dbReference>
<organism evidence="1 2">
    <name type="scientific">Rarispira pelagica</name>
    <dbReference type="NCBI Taxonomy" id="3141764"/>
    <lineage>
        <taxon>Bacteria</taxon>
        <taxon>Pseudomonadati</taxon>
        <taxon>Spirochaetota</taxon>
        <taxon>Spirochaetia</taxon>
        <taxon>Winmispirales</taxon>
        <taxon>Winmispiraceae</taxon>
        <taxon>Rarispira</taxon>
    </lineage>
</organism>
<gene>
    <name evidence="1" type="ORF">WKV44_02665</name>
</gene>
<dbReference type="RefSeq" id="WP_420068887.1">
    <property type="nucleotide sequence ID" value="NZ_JBCHKQ010000001.1"/>
</dbReference>
<comment type="caution">
    <text evidence="1">The sequence shown here is derived from an EMBL/GenBank/DDBJ whole genome shotgun (WGS) entry which is preliminary data.</text>
</comment>
<proteinExistence type="predicted"/>
<sequence>MGEIKSALEKALERAASIKPDKEKLEESQYITEGKQLAAKILSGEEADIKKELKKYKGKQSNWVKKGFADTIIGNLKLPQEKEDLQQLSTLLKALKPIAAQADMIPAVEQQLTQFFTQYLKTVEQYRQAIKQQYSGRLREKEAQLSQQLGREVKISPEADPEYQAIIRQNLAPIEEQYQQHMQQIRKELKQLLGI</sequence>
<name>A0ABU9U9V0_9SPIR</name>